<dbReference type="InterPro" id="IPR036188">
    <property type="entry name" value="FAD/NAD-bd_sf"/>
</dbReference>
<keyword evidence="3" id="KW-0274">FAD</keyword>
<protein>
    <submittedName>
        <fullName evidence="7">FAD monooxygenase</fullName>
        <ecNumber evidence="7">1.14.13.-</ecNumber>
        <ecNumber evidence="7">1.14.13.20</ecNumber>
    </submittedName>
</protein>
<gene>
    <name evidence="7" type="primary">tfdB</name>
    <name evidence="6" type="ORF">Lbir_2575</name>
    <name evidence="7" type="ORF">NCTC12437_01090</name>
</gene>
<dbReference type="PRINTS" id="PR00420">
    <property type="entry name" value="RNGMNOXGNASE"/>
</dbReference>
<comment type="cofactor">
    <cofactor evidence="1">
        <name>FAD</name>
        <dbReference type="ChEBI" id="CHEBI:57692"/>
    </cofactor>
</comment>
<evidence type="ECO:0000259" key="5">
    <source>
        <dbReference type="Pfam" id="PF01494"/>
    </source>
</evidence>
<dbReference type="Pfam" id="PF21274">
    <property type="entry name" value="Rng_hyd_C"/>
    <property type="match status" value="1"/>
</dbReference>
<dbReference type="RefSeq" id="WP_058524572.1">
    <property type="nucleotide sequence ID" value="NZ_CAAAHV010000027.1"/>
</dbReference>
<dbReference type="InterPro" id="IPR002938">
    <property type="entry name" value="FAD-bd"/>
</dbReference>
<dbReference type="Proteomes" id="UP000255066">
    <property type="component" value="Unassembled WGS sequence"/>
</dbReference>
<dbReference type="Proteomes" id="UP000054735">
    <property type="component" value="Unassembled WGS sequence"/>
</dbReference>
<evidence type="ECO:0000313" key="8">
    <source>
        <dbReference type="Proteomes" id="UP000054735"/>
    </source>
</evidence>
<name>A0A378I7V9_9GAMM</name>
<evidence type="ECO:0000313" key="9">
    <source>
        <dbReference type="Proteomes" id="UP000255066"/>
    </source>
</evidence>
<dbReference type="Gene3D" id="3.30.9.10">
    <property type="entry name" value="D-Amino Acid Oxidase, subunit A, domain 2"/>
    <property type="match status" value="1"/>
</dbReference>
<dbReference type="PANTHER" id="PTHR43004:SF19">
    <property type="entry name" value="BINDING MONOOXYGENASE, PUTATIVE (JCVI)-RELATED"/>
    <property type="match status" value="1"/>
</dbReference>
<dbReference type="EMBL" id="UGNW01000001">
    <property type="protein sequence ID" value="STX31318.1"/>
    <property type="molecule type" value="Genomic_DNA"/>
</dbReference>
<dbReference type="EC" id="1.14.13.-" evidence="7"/>
<evidence type="ECO:0000313" key="7">
    <source>
        <dbReference type="EMBL" id="STX31318.1"/>
    </source>
</evidence>
<keyword evidence="7" id="KW-0560">Oxidoreductase</keyword>
<dbReference type="AlphaFoldDB" id="A0A378I7V9"/>
<evidence type="ECO:0000313" key="6">
    <source>
        <dbReference type="EMBL" id="KTC67973.1"/>
    </source>
</evidence>
<dbReference type="Gene3D" id="3.40.30.120">
    <property type="match status" value="1"/>
</dbReference>
<feature type="domain" description="FAD-binding" evidence="5">
    <location>
        <begin position="5"/>
        <end position="356"/>
    </location>
</feature>
<organism evidence="7 9">
    <name type="scientific">Legionella birminghamensis</name>
    <dbReference type="NCBI Taxonomy" id="28083"/>
    <lineage>
        <taxon>Bacteria</taxon>
        <taxon>Pseudomonadati</taxon>
        <taxon>Pseudomonadota</taxon>
        <taxon>Gammaproteobacteria</taxon>
        <taxon>Legionellales</taxon>
        <taxon>Legionellaceae</taxon>
        <taxon>Legionella</taxon>
    </lineage>
</organism>
<sequence>MEESTQVVIVGAGPVGLSTSIALARQGIRSVVIEKHPATTNHPKARGINTRTMEIFRLWGLESQLRNYQLPAEAHRFIWLESLQGKELTRVNAKPRPSTFSPTEIAVVSQDWVEQILLAATQAYPQIQCYFNAKMLSFEQNESGVITTVLDTVSQKQYRIHSEYMVAADGANSTTRPALGIDMHGKDSLGEFCNIYCEMDLSKYLANRPSVGFMFTRKDIMGTSLLSKDGSKRWLVGVRYDHIPELTKESFTDQFCIELIENLIDDPSIEVKLINKAFWTMAALIAEKYREGRIILAGDAAHRLPPTGGLGMNTGVQDAHNLAWKLAAAIRGEAPLSLLDTYYEERAPVTENNIAWSTKNAMRFSRIFEAIYNEDYEEMAAALEEQNEHLNQVGLDIGFRYEHGALIEEDNTPPEPNTSDYHPSTYPGSRAPHYPLEHHGKPISTLDLFDDRFVLLSSDQNDEWHNAARAIQKYPIRSYRIGQQGDLQDPLGNWAKTYEIGQDGAVLVRPDGHVAWRTMEKPVDLQGRLEQIMNTILRAN</sequence>
<dbReference type="SUPFAM" id="SSF51905">
    <property type="entry name" value="FAD/NAD(P)-binding domain"/>
    <property type="match status" value="1"/>
</dbReference>
<feature type="region of interest" description="Disordered" evidence="4">
    <location>
        <begin position="408"/>
        <end position="430"/>
    </location>
</feature>
<proteinExistence type="predicted"/>
<keyword evidence="8" id="KW-1185">Reference proteome</keyword>
<evidence type="ECO:0000256" key="3">
    <source>
        <dbReference type="ARBA" id="ARBA00022827"/>
    </source>
</evidence>
<accession>A0A378I7V9</accession>
<dbReference type="GO" id="GO:0018666">
    <property type="term" value="F:2,4-dichlorophenol 6-monooxygenase activity"/>
    <property type="evidence" value="ECO:0007669"/>
    <property type="project" value="UniProtKB-EC"/>
</dbReference>
<evidence type="ECO:0000256" key="2">
    <source>
        <dbReference type="ARBA" id="ARBA00022630"/>
    </source>
</evidence>
<dbReference type="PANTHER" id="PTHR43004">
    <property type="entry name" value="TRK SYSTEM POTASSIUM UPTAKE PROTEIN"/>
    <property type="match status" value="1"/>
</dbReference>
<dbReference type="OrthoDB" id="8672648at2"/>
<dbReference type="Gene3D" id="3.50.50.60">
    <property type="entry name" value="FAD/NAD(P)-binding domain"/>
    <property type="match status" value="1"/>
</dbReference>
<keyword evidence="7" id="KW-0503">Monooxygenase</keyword>
<dbReference type="InterPro" id="IPR050641">
    <property type="entry name" value="RIFMO-like"/>
</dbReference>
<reference evidence="6 8" key="1">
    <citation type="submission" date="2015-11" db="EMBL/GenBank/DDBJ databases">
        <title>Genomic analysis of 38 Legionella species identifies large and diverse effector repertoires.</title>
        <authorList>
            <person name="Burstein D."/>
            <person name="Amaro F."/>
            <person name="Zusman T."/>
            <person name="Lifshitz Z."/>
            <person name="Cohen O."/>
            <person name="Gilbert J.A."/>
            <person name="Pupko T."/>
            <person name="Shuman H.A."/>
            <person name="Segal G."/>
        </authorList>
    </citation>
    <scope>NUCLEOTIDE SEQUENCE [LARGE SCALE GENOMIC DNA]</scope>
    <source>
        <strain evidence="6 8">CDC#1407-AL-14</strain>
    </source>
</reference>
<evidence type="ECO:0000256" key="1">
    <source>
        <dbReference type="ARBA" id="ARBA00001974"/>
    </source>
</evidence>
<dbReference type="Pfam" id="PF01494">
    <property type="entry name" value="FAD_binding_3"/>
    <property type="match status" value="1"/>
</dbReference>
<keyword evidence="2" id="KW-0285">Flavoprotein</keyword>
<evidence type="ECO:0000256" key="4">
    <source>
        <dbReference type="SAM" id="MobiDB-lite"/>
    </source>
</evidence>
<dbReference type="EC" id="1.14.13.20" evidence="7"/>
<dbReference type="GO" id="GO:0071949">
    <property type="term" value="F:FAD binding"/>
    <property type="evidence" value="ECO:0007669"/>
    <property type="project" value="InterPro"/>
</dbReference>
<dbReference type="EMBL" id="LNXT01000048">
    <property type="protein sequence ID" value="KTC67973.1"/>
    <property type="molecule type" value="Genomic_DNA"/>
</dbReference>
<dbReference type="STRING" id="28083.Lbir_2575"/>
<reference evidence="7 9" key="2">
    <citation type="submission" date="2018-06" db="EMBL/GenBank/DDBJ databases">
        <authorList>
            <consortium name="Pathogen Informatics"/>
            <person name="Doyle S."/>
        </authorList>
    </citation>
    <scope>NUCLEOTIDE SEQUENCE [LARGE SCALE GENOMIC DNA]</scope>
    <source>
        <strain evidence="7 9">NCTC12437</strain>
    </source>
</reference>